<dbReference type="GO" id="GO:0006935">
    <property type="term" value="P:chemotaxis"/>
    <property type="evidence" value="ECO:0007669"/>
    <property type="project" value="UniProtKB-KW"/>
</dbReference>
<dbReference type="PANTHER" id="PTHR43484">
    <property type="match status" value="1"/>
</dbReference>
<keyword evidence="10" id="KW-0966">Cell projection</keyword>
<keyword evidence="3" id="KW-1003">Cell membrane</keyword>
<dbReference type="NCBIfam" id="TIGR02480">
    <property type="entry name" value="fliN"/>
    <property type="match status" value="1"/>
</dbReference>
<keyword evidence="5" id="KW-0283">Flagellar rotation</keyword>
<evidence type="ECO:0000313" key="10">
    <source>
        <dbReference type="EMBL" id="EEG74053.1"/>
    </source>
</evidence>
<evidence type="ECO:0000256" key="4">
    <source>
        <dbReference type="ARBA" id="ARBA00022500"/>
    </source>
</evidence>
<dbReference type="GO" id="GO:0005886">
    <property type="term" value="C:plasma membrane"/>
    <property type="evidence" value="ECO:0007669"/>
    <property type="project" value="UniProtKB-SubCell"/>
</dbReference>
<name>C0C1N9_9FIRM</name>
<reference evidence="10" key="2">
    <citation type="submission" date="2013-06" db="EMBL/GenBank/DDBJ databases">
        <title>Draft genome sequence of Clostridium hylemonae (DSM 15053).</title>
        <authorList>
            <person name="Sudarsanam P."/>
            <person name="Ley R."/>
            <person name="Guruge J."/>
            <person name="Turnbaugh P.J."/>
            <person name="Mahowald M."/>
            <person name="Liep D."/>
            <person name="Gordon J."/>
        </authorList>
    </citation>
    <scope>NUCLEOTIDE SEQUENCE</scope>
    <source>
        <strain evidence="10">DSM 15053</strain>
    </source>
</reference>
<dbReference type="eggNOG" id="COG1776">
    <property type="taxonomic scope" value="Bacteria"/>
</dbReference>
<dbReference type="GO" id="GO:0071973">
    <property type="term" value="P:bacterial-type flagellum-dependent cell motility"/>
    <property type="evidence" value="ECO:0007669"/>
    <property type="project" value="InterPro"/>
</dbReference>
<evidence type="ECO:0000256" key="2">
    <source>
        <dbReference type="ARBA" id="ARBA00009226"/>
    </source>
</evidence>
<keyword evidence="4" id="KW-0145">Chemotaxis</keyword>
<evidence type="ECO:0000256" key="6">
    <source>
        <dbReference type="ARBA" id="ARBA00023136"/>
    </source>
</evidence>
<dbReference type="Gene3D" id="3.40.1550.10">
    <property type="entry name" value="CheC-like"/>
    <property type="match status" value="1"/>
</dbReference>
<dbReference type="Proteomes" id="UP000004893">
    <property type="component" value="Unassembled WGS sequence"/>
</dbReference>
<dbReference type="eggNOG" id="COG1886">
    <property type="taxonomic scope" value="Bacteria"/>
</dbReference>
<keyword evidence="11" id="KW-1185">Reference proteome</keyword>
<dbReference type="PRINTS" id="PR00956">
    <property type="entry name" value="FLGMOTORFLIN"/>
</dbReference>
<keyword evidence="10" id="KW-0969">Cilium</keyword>
<dbReference type="GO" id="GO:0003774">
    <property type="term" value="F:cytoskeletal motor activity"/>
    <property type="evidence" value="ECO:0007669"/>
    <property type="project" value="InterPro"/>
</dbReference>
<comment type="similarity">
    <text evidence="2">Belongs to the FliN/MopA/SpaO family.</text>
</comment>
<dbReference type="CDD" id="cd17907">
    <property type="entry name" value="FliY_FliN-Y"/>
    <property type="match status" value="1"/>
</dbReference>
<reference evidence="10" key="1">
    <citation type="submission" date="2009-02" db="EMBL/GenBank/DDBJ databases">
        <authorList>
            <person name="Fulton L."/>
            <person name="Clifton S."/>
            <person name="Fulton B."/>
            <person name="Xu J."/>
            <person name="Minx P."/>
            <person name="Pepin K.H."/>
            <person name="Johnson M."/>
            <person name="Bhonagiri V."/>
            <person name="Nash W.E."/>
            <person name="Mardis E.R."/>
            <person name="Wilson R.K."/>
        </authorList>
    </citation>
    <scope>NUCLEOTIDE SEQUENCE [LARGE SCALE GENOMIC DNA]</scope>
    <source>
        <strain evidence="10">DSM 15053</strain>
    </source>
</reference>
<dbReference type="GO" id="GO:0009425">
    <property type="term" value="C:bacterial-type flagellum basal body"/>
    <property type="evidence" value="ECO:0007669"/>
    <property type="project" value="InterPro"/>
</dbReference>
<feature type="domain" description="CheC-like protein" evidence="9">
    <location>
        <begin position="106"/>
        <end position="140"/>
    </location>
</feature>
<evidence type="ECO:0000259" key="8">
    <source>
        <dbReference type="Pfam" id="PF01052"/>
    </source>
</evidence>
<dbReference type="OrthoDB" id="9773459at2"/>
<dbReference type="AlphaFoldDB" id="C0C1N9"/>
<dbReference type="InterPro" id="IPR051469">
    <property type="entry name" value="FliN/MopA/SpaO"/>
</dbReference>
<dbReference type="HOGENOM" id="CLU_033893_0_0_9"/>
<gene>
    <name evidence="10" type="primary">fliN</name>
    <name evidence="10" type="ORF">CLOHYLEM_06059</name>
</gene>
<feature type="region of interest" description="Disordered" evidence="7">
    <location>
        <begin position="282"/>
        <end position="302"/>
    </location>
</feature>
<dbReference type="RefSeq" id="WP_006443406.1">
    <property type="nucleotide sequence ID" value="NZ_CP036524.1"/>
</dbReference>
<keyword evidence="6" id="KW-0472">Membrane</keyword>
<dbReference type="InterPro" id="IPR036429">
    <property type="entry name" value="SpoA-like_sf"/>
</dbReference>
<evidence type="ECO:0000256" key="3">
    <source>
        <dbReference type="ARBA" id="ARBA00022475"/>
    </source>
</evidence>
<dbReference type="GO" id="GO:0016787">
    <property type="term" value="F:hydrolase activity"/>
    <property type="evidence" value="ECO:0007669"/>
    <property type="project" value="InterPro"/>
</dbReference>
<dbReference type="InterPro" id="IPR028976">
    <property type="entry name" value="CheC-like_sf"/>
</dbReference>
<dbReference type="PANTHER" id="PTHR43484:SF1">
    <property type="entry name" value="FLAGELLAR MOTOR SWITCH PROTEIN FLIN"/>
    <property type="match status" value="1"/>
</dbReference>
<feature type="domain" description="Flagellar motor switch protein FliN-like C-terminal" evidence="8">
    <location>
        <begin position="382"/>
        <end position="452"/>
    </location>
</feature>
<dbReference type="Pfam" id="PF04509">
    <property type="entry name" value="CheC"/>
    <property type="match status" value="2"/>
</dbReference>
<feature type="region of interest" description="Disordered" evidence="7">
    <location>
        <begin position="225"/>
        <end position="269"/>
    </location>
</feature>
<evidence type="ECO:0000256" key="5">
    <source>
        <dbReference type="ARBA" id="ARBA00022779"/>
    </source>
</evidence>
<organism evidence="10 11">
    <name type="scientific">[Clostridium] hylemonae DSM 15053</name>
    <dbReference type="NCBI Taxonomy" id="553973"/>
    <lineage>
        <taxon>Bacteria</taxon>
        <taxon>Bacillati</taxon>
        <taxon>Bacillota</taxon>
        <taxon>Clostridia</taxon>
        <taxon>Lachnospirales</taxon>
        <taxon>Lachnospiraceae</taxon>
    </lineage>
</organism>
<dbReference type="InterPro" id="IPR001172">
    <property type="entry name" value="FliN_T3SS_HrcQb"/>
</dbReference>
<evidence type="ECO:0000313" key="11">
    <source>
        <dbReference type="Proteomes" id="UP000004893"/>
    </source>
</evidence>
<dbReference type="Gene3D" id="2.30.330.10">
    <property type="entry name" value="SpoA-like"/>
    <property type="match status" value="1"/>
</dbReference>
<dbReference type="SUPFAM" id="SSF101801">
    <property type="entry name" value="Surface presentation of antigens (SPOA)"/>
    <property type="match status" value="1"/>
</dbReference>
<evidence type="ECO:0000256" key="7">
    <source>
        <dbReference type="SAM" id="MobiDB-lite"/>
    </source>
</evidence>
<dbReference type="STRING" id="553973.CLOHYLEM_06059"/>
<accession>C0C1N9</accession>
<proteinExistence type="inferred from homology"/>
<feature type="domain" description="CheC-like protein" evidence="9">
    <location>
        <begin position="9"/>
        <end position="44"/>
    </location>
</feature>
<dbReference type="InterPro" id="IPR007597">
    <property type="entry name" value="CheC"/>
</dbReference>
<dbReference type="Pfam" id="PF01052">
    <property type="entry name" value="FliMN_C"/>
    <property type="match status" value="1"/>
</dbReference>
<dbReference type="EMBL" id="ABYI02000022">
    <property type="protein sequence ID" value="EEG74053.1"/>
    <property type="molecule type" value="Genomic_DNA"/>
</dbReference>
<comment type="caution">
    <text evidence="10">The sequence shown here is derived from an EMBL/GenBank/DDBJ whole genome shotgun (WGS) entry which is preliminary data.</text>
</comment>
<sequence length="460" mass="49134">MDVKKLSTMEIDAIGEILNISLGASATAISTMLDARVDITTPIVQVRNKEEFEFGNLEPAVGVEIIYIEGLTGSNIMLLKRNDVRVIVEMLMGMEIPEEEFELDEMNISAICEVKNQMMGASATALSELLGKAVNISTPVSFDIESPEQFKEKYFTEESPMVVIGFTLRIADKMESEFMNLMPIGLARELVAGFFSDGTPELPKEETVVLPEEETVTAAAVSEPVPAEPAAAMPEAGPEAAQAPVAAGTVPEPEAAAPSAGAAVSEPAPQAGLMQDTEAPADIPVMPQATPPAANPAVQAAPPVSAVQPAGTVAAADPQFMNSMTQMMDLMRQQLEMQQVQLQQMKQTQAAGPKKIKVNPVSQPNLEQSAEETELQESNLELIMGVPLEVSVEIGRTKKLVKDVLELNKGSLVVLDKLAGEQVDLFVNGQCIAQGDVVVVDDNFGIRITEILADEIPLAQ</sequence>
<dbReference type="InterPro" id="IPR001543">
    <property type="entry name" value="FliN-like_C"/>
</dbReference>
<protein>
    <submittedName>
        <fullName evidence="10">Flagellar motor switch protein FliN</fullName>
    </submittedName>
</protein>
<evidence type="ECO:0000256" key="1">
    <source>
        <dbReference type="ARBA" id="ARBA00004413"/>
    </source>
</evidence>
<dbReference type="SUPFAM" id="SSF103039">
    <property type="entry name" value="CheC-like"/>
    <property type="match status" value="1"/>
</dbReference>
<comment type="subcellular location">
    <subcellularLocation>
        <location evidence="1">Cell membrane</location>
        <topology evidence="1">Peripheral membrane protein</topology>
        <orientation evidence="1">Cytoplasmic side</orientation>
    </subcellularLocation>
</comment>
<evidence type="ECO:0000259" key="9">
    <source>
        <dbReference type="Pfam" id="PF04509"/>
    </source>
</evidence>
<dbReference type="InterPro" id="IPR012826">
    <property type="entry name" value="FliN"/>
</dbReference>
<keyword evidence="10" id="KW-0282">Flagellum</keyword>